<keyword evidence="1" id="KW-0175">Coiled coil</keyword>
<keyword evidence="2" id="KW-1133">Transmembrane helix</keyword>
<dbReference type="EMBL" id="JAPEUX010000003">
    <property type="protein sequence ID" value="KAJ4355767.1"/>
    <property type="molecule type" value="Genomic_DNA"/>
</dbReference>
<name>A0A9W9CCV1_9PLEO</name>
<dbReference type="RefSeq" id="XP_056072893.1">
    <property type="nucleotide sequence ID" value="XM_056212585.1"/>
</dbReference>
<feature type="coiled-coil region" evidence="1">
    <location>
        <begin position="163"/>
        <end position="190"/>
    </location>
</feature>
<evidence type="ECO:0000256" key="1">
    <source>
        <dbReference type="SAM" id="Coils"/>
    </source>
</evidence>
<dbReference type="GeneID" id="80907317"/>
<keyword evidence="4" id="KW-1185">Reference proteome</keyword>
<evidence type="ECO:0000313" key="4">
    <source>
        <dbReference type="Proteomes" id="UP001140513"/>
    </source>
</evidence>
<evidence type="ECO:0000313" key="3">
    <source>
        <dbReference type="EMBL" id="KAJ4355767.1"/>
    </source>
</evidence>
<reference evidence="3" key="1">
    <citation type="submission" date="2022-10" db="EMBL/GenBank/DDBJ databases">
        <title>Tapping the CABI collections for fungal endophytes: first genome assemblies for Collariella, Neodidymelliopsis, Ascochyta clinopodiicola, Didymella pomorum, Didymosphaeria variabile, Neocosmospora piperis and Neocucurbitaria cava.</title>
        <authorList>
            <person name="Hill R."/>
        </authorList>
    </citation>
    <scope>NUCLEOTIDE SEQUENCE</scope>
    <source>
        <strain evidence="3">IMI 356815</strain>
    </source>
</reference>
<organism evidence="3 4">
    <name type="scientific">Didymosphaeria variabile</name>
    <dbReference type="NCBI Taxonomy" id="1932322"/>
    <lineage>
        <taxon>Eukaryota</taxon>
        <taxon>Fungi</taxon>
        <taxon>Dikarya</taxon>
        <taxon>Ascomycota</taxon>
        <taxon>Pezizomycotina</taxon>
        <taxon>Dothideomycetes</taxon>
        <taxon>Pleosporomycetidae</taxon>
        <taxon>Pleosporales</taxon>
        <taxon>Massarineae</taxon>
        <taxon>Didymosphaeriaceae</taxon>
        <taxon>Didymosphaeria</taxon>
    </lineage>
</organism>
<accession>A0A9W9CCV1</accession>
<feature type="transmembrane region" description="Helical" evidence="2">
    <location>
        <begin position="70"/>
        <end position="93"/>
    </location>
</feature>
<proteinExistence type="predicted"/>
<protein>
    <submittedName>
        <fullName evidence="3">Uncharacterized protein</fullName>
    </submittedName>
</protein>
<sequence length="220" mass="25019">MIRLKRLEERRILSRNDPLYISRMFKSRWQPLPAYIGIIGCIFVVIWSGVPPLYILGSKSGLTSTDHLKSNVGLGCDVLGAYSGPFLFAVFYFTYKYITPRSRAVQIIDLTPGDYVLGDLAVIEGEDPTTDRSASAAVLQPDGYQIEAQRWSAASPKHISTELEMSHDLLEEYEARKAHEEQRRRIQEVLRRRPGRMERSLLRELWSCVVADKSTSPDAE</sequence>
<gene>
    <name evidence="3" type="ORF">N0V89_003787</name>
</gene>
<dbReference type="Proteomes" id="UP001140513">
    <property type="component" value="Unassembled WGS sequence"/>
</dbReference>
<keyword evidence="2" id="KW-0812">Transmembrane</keyword>
<evidence type="ECO:0000256" key="2">
    <source>
        <dbReference type="SAM" id="Phobius"/>
    </source>
</evidence>
<dbReference type="AlphaFoldDB" id="A0A9W9CCV1"/>
<keyword evidence="2" id="KW-0472">Membrane</keyword>
<comment type="caution">
    <text evidence="3">The sequence shown here is derived from an EMBL/GenBank/DDBJ whole genome shotgun (WGS) entry which is preliminary data.</text>
</comment>
<feature type="transmembrane region" description="Helical" evidence="2">
    <location>
        <begin position="32"/>
        <end position="50"/>
    </location>
</feature>
<dbReference type="OrthoDB" id="3900342at2759"/>